<dbReference type="EMBL" id="CP019343">
    <property type="protein sequence ID" value="ARN73763.1"/>
    <property type="molecule type" value="Genomic_DNA"/>
</dbReference>
<gene>
    <name evidence="1" type="ORF">BST96_06320</name>
</gene>
<dbReference type="SUPFAM" id="SSF144064">
    <property type="entry name" value="Heme iron utilization protein-like"/>
    <property type="match status" value="1"/>
</dbReference>
<proteinExistence type="predicted"/>
<dbReference type="Proteomes" id="UP000193450">
    <property type="component" value="Chromosome"/>
</dbReference>
<reference evidence="1 2" key="1">
    <citation type="submission" date="2016-11" db="EMBL/GenBank/DDBJ databases">
        <title>Trade-off between light-utilization and light-protection in marine flavobacteria.</title>
        <authorList>
            <person name="Kumagai Y."/>
        </authorList>
    </citation>
    <scope>NUCLEOTIDE SEQUENCE [LARGE SCALE GENOMIC DNA]</scope>
    <source>
        <strain evidence="1 2">NBRC 107125</strain>
    </source>
</reference>
<evidence type="ECO:0000313" key="1">
    <source>
        <dbReference type="EMBL" id="ARN73763.1"/>
    </source>
</evidence>
<dbReference type="Gene3D" id="3.40.1570.10">
    <property type="entry name" value="HemS/ChuS/ChuX like domains"/>
    <property type="match status" value="1"/>
</dbReference>
<dbReference type="OrthoDB" id="8781266at2"/>
<dbReference type="STRING" id="716816.BST96_06320"/>
<dbReference type="AlphaFoldDB" id="A0A1X9NIF5"/>
<protein>
    <submittedName>
        <fullName evidence="1">Heme iron utilization protein</fullName>
    </submittedName>
</protein>
<organism evidence="1 2">
    <name type="scientific">Oceanicoccus sagamiensis</name>
    <dbReference type="NCBI Taxonomy" id="716816"/>
    <lineage>
        <taxon>Bacteria</taxon>
        <taxon>Pseudomonadati</taxon>
        <taxon>Pseudomonadota</taxon>
        <taxon>Gammaproteobacteria</taxon>
        <taxon>Cellvibrionales</taxon>
        <taxon>Spongiibacteraceae</taxon>
        <taxon>Oceanicoccus</taxon>
    </lineage>
</organism>
<dbReference type="NCBIfam" id="TIGR04108">
    <property type="entry name" value="HutX"/>
    <property type="match status" value="1"/>
</dbReference>
<dbReference type="Pfam" id="PF06228">
    <property type="entry name" value="ChuX_HutX"/>
    <property type="match status" value="1"/>
</dbReference>
<sequence length="133" mass="14695">MTDKVTATMPGEQAQPLLETVSQWQNTTTIILHGGSVFEFKGVFPKGQLAHGFYNLTGDSGFEGHINLDKISTIAFQSKLHRGQESHAFVFQDATGECIFKIFVGRDAEGQLHPEQKAQYLAYQQQYQTGASA</sequence>
<accession>A0A1X9NIF5</accession>
<name>A0A1X9NIF5_9GAMM</name>
<dbReference type="InterPro" id="IPR010413">
    <property type="entry name" value="HutX-like"/>
</dbReference>
<evidence type="ECO:0000313" key="2">
    <source>
        <dbReference type="Proteomes" id="UP000193450"/>
    </source>
</evidence>
<keyword evidence="2" id="KW-1185">Reference proteome</keyword>
<dbReference type="RefSeq" id="WP_085757880.1">
    <property type="nucleotide sequence ID" value="NZ_CP019343.1"/>
</dbReference>
<dbReference type="InterPro" id="IPR053733">
    <property type="entry name" value="Heme_Transport_Util_sf"/>
</dbReference>
<dbReference type="KEGG" id="osg:BST96_06320"/>